<dbReference type="AlphaFoldDB" id="A0A1B4FQX3"/>
<feature type="region of interest" description="Disordered" evidence="1">
    <location>
        <begin position="84"/>
        <end position="108"/>
    </location>
</feature>
<feature type="compositionally biased region" description="Basic and acidic residues" evidence="1">
    <location>
        <begin position="15"/>
        <end position="26"/>
    </location>
</feature>
<dbReference type="Proteomes" id="UP000067711">
    <property type="component" value="Chromosome 2"/>
</dbReference>
<name>A0A1B4FQX3_9BURK</name>
<evidence type="ECO:0000313" key="3">
    <source>
        <dbReference type="Proteomes" id="UP000067711"/>
    </source>
</evidence>
<proteinExistence type="predicted"/>
<gene>
    <name evidence="2" type="ORF">WS71_01055</name>
</gene>
<feature type="compositionally biased region" description="Polar residues" evidence="1">
    <location>
        <begin position="34"/>
        <end position="50"/>
    </location>
</feature>
<reference evidence="2 3" key="1">
    <citation type="submission" date="2015-12" db="EMBL/GenBank/DDBJ databases">
        <title>Diversity of Burkholderia near neighbor genomes.</title>
        <authorList>
            <person name="Sahl J."/>
            <person name="Wagner D."/>
            <person name="Keim P."/>
        </authorList>
    </citation>
    <scope>NUCLEOTIDE SEQUENCE [LARGE SCALE GENOMIC DNA]</scope>
    <source>
        <strain evidence="2 3">BDU8</strain>
    </source>
</reference>
<organism evidence="2 3">
    <name type="scientific">Burkholderia mayonis</name>
    <dbReference type="NCBI Taxonomy" id="1385591"/>
    <lineage>
        <taxon>Bacteria</taxon>
        <taxon>Pseudomonadati</taxon>
        <taxon>Pseudomonadota</taxon>
        <taxon>Betaproteobacteria</taxon>
        <taxon>Burkholderiales</taxon>
        <taxon>Burkholderiaceae</taxon>
        <taxon>Burkholderia</taxon>
        <taxon>pseudomallei group</taxon>
    </lineage>
</organism>
<accession>A0A1B4FQX3</accession>
<sequence length="108" mass="11826">MGEYSLLRRNRFNNRRSERDAKSDVRRHPRGASASGTRLTRSAAMTQTGRAETGIARAPNKRRWRAATREASDAFVAPEVSRCASADRQAPSTNPLPGCDSIARRAAG</sequence>
<dbReference type="EMBL" id="CP013388">
    <property type="protein sequence ID" value="AOJ06070.1"/>
    <property type="molecule type" value="Genomic_DNA"/>
</dbReference>
<feature type="region of interest" description="Disordered" evidence="1">
    <location>
        <begin position="1"/>
        <end position="71"/>
    </location>
</feature>
<protein>
    <submittedName>
        <fullName evidence="2">Uncharacterized protein</fullName>
    </submittedName>
</protein>
<evidence type="ECO:0000313" key="2">
    <source>
        <dbReference type="EMBL" id="AOJ06070.1"/>
    </source>
</evidence>
<evidence type="ECO:0000256" key="1">
    <source>
        <dbReference type="SAM" id="MobiDB-lite"/>
    </source>
</evidence>